<dbReference type="PANTHER" id="PTHR31616">
    <property type="entry name" value="TREHALASE"/>
    <property type="match status" value="1"/>
</dbReference>
<feature type="domain" description="GH15-like" evidence="1">
    <location>
        <begin position="244"/>
        <end position="625"/>
    </location>
</feature>
<name>A0A5N8WTE6_9ACTN</name>
<dbReference type="InterPro" id="IPR008928">
    <property type="entry name" value="6-hairpin_glycosidase_sf"/>
</dbReference>
<protein>
    <submittedName>
        <fullName evidence="3">Glycoside hydrolase family 15 protein</fullName>
    </submittedName>
</protein>
<evidence type="ECO:0000259" key="1">
    <source>
        <dbReference type="Pfam" id="PF00723"/>
    </source>
</evidence>
<dbReference type="Gene3D" id="1.50.10.10">
    <property type="match status" value="1"/>
</dbReference>
<feature type="domain" description="Trehalase-like N-terminal" evidence="2">
    <location>
        <begin position="14"/>
        <end position="175"/>
    </location>
</feature>
<dbReference type="InterPro" id="IPR011613">
    <property type="entry name" value="GH15-like"/>
</dbReference>
<dbReference type="Pfam" id="PF00723">
    <property type="entry name" value="Glyco_hydro_15"/>
    <property type="match status" value="1"/>
</dbReference>
<dbReference type="PANTHER" id="PTHR31616:SF10">
    <property type="entry name" value="TREHALASE"/>
    <property type="match status" value="1"/>
</dbReference>
<proteinExistence type="predicted"/>
<keyword evidence="3" id="KW-0378">Hydrolase</keyword>
<comment type="caution">
    <text evidence="3">The sequence shown here is derived from an EMBL/GenBank/DDBJ whole genome shotgun (WGS) entry which is preliminary data.</text>
</comment>
<keyword evidence="4" id="KW-1185">Reference proteome</keyword>
<evidence type="ECO:0000313" key="3">
    <source>
        <dbReference type="EMBL" id="MPY49884.1"/>
    </source>
</evidence>
<dbReference type="EMBL" id="VMNX01000047">
    <property type="protein sequence ID" value="MPY49884.1"/>
    <property type="molecule type" value="Genomic_DNA"/>
</dbReference>
<sequence>MSEWTRDPAPAAAVGTEARPIADYALLSDRQGAALVARDGSVDWLCLPRFDSASVFARLLDRSAGHWWIRPVGVFTVRRAYVDASMVLRTEFRTDTGTVVVTDALQVGACASGRDLGREVPHTLLRVVECTRGSVRMAVEYVPRPEYGAVRPLLAPADGGLLCPFGSGSLLLSSPVRLQGRAATARGQLALNAGDRAGFALQYVPAGARRRLWTQAEIEAALATTLDAWRSWAARNQRYEGPWREAVRRSGQVLQALTFAPTGAVVAAPTTSLPEAAGGERNWDHRFSWVREASFALHALSVAACPGEAEAFFAWMARTASAEGPADGHPLQAVYGVGGERELTERTLDHLAGWGGSRPVRVGNDAWRQRRLDIYGELLDAAYRLRGRLHRLDADGRRFLTSLADAAAVHWPQPDHGIWEFRGHPQHFLYSKLMCWVALDRAIALADELQATARVRAWTAARAGIRVAIEAYGWSDRAGAYSQAFGSAVLDASALMLPITGFTSPGDVRARATVAAVRERLTGPSGLVHRCQRLDDGQRFDEGLVQGLGDGPAGGEGPFLMCTFWLAHALALMGEVADARAVFERAASCANDVGLLAEEADPDDGQLRGNFPHALSHIGLVNAAWAIGRAEAGGHG</sequence>
<organism evidence="3 4">
    <name type="scientific">Streptomyces acidicola</name>
    <dbReference type="NCBI Taxonomy" id="2596892"/>
    <lineage>
        <taxon>Bacteria</taxon>
        <taxon>Bacillati</taxon>
        <taxon>Actinomycetota</taxon>
        <taxon>Actinomycetes</taxon>
        <taxon>Kitasatosporales</taxon>
        <taxon>Streptomycetaceae</taxon>
        <taxon>Streptomyces</taxon>
    </lineage>
</organism>
<accession>A0A5N8WTE6</accession>
<dbReference type="InterPro" id="IPR012341">
    <property type="entry name" value="6hp_glycosidase-like_sf"/>
</dbReference>
<dbReference type="GO" id="GO:0005993">
    <property type="term" value="P:trehalose catabolic process"/>
    <property type="evidence" value="ECO:0007669"/>
    <property type="project" value="TreeGrafter"/>
</dbReference>
<dbReference type="SUPFAM" id="SSF48208">
    <property type="entry name" value="Six-hairpin glycosidases"/>
    <property type="match status" value="1"/>
</dbReference>
<dbReference type="InterPro" id="IPR045582">
    <property type="entry name" value="Trehalase-like_N"/>
</dbReference>
<gene>
    <name evidence="3" type="ORF">FPZ41_15440</name>
</gene>
<dbReference type="Proteomes" id="UP000373149">
    <property type="component" value="Unassembled WGS sequence"/>
</dbReference>
<reference evidence="3 4" key="1">
    <citation type="submission" date="2019-09" db="EMBL/GenBank/DDBJ databases">
        <authorList>
            <person name="Duangmal K."/>
            <person name="Teo W.F.A."/>
            <person name="Lipun K."/>
        </authorList>
    </citation>
    <scope>NUCLEOTIDE SEQUENCE [LARGE SCALE GENOMIC DNA]</scope>
    <source>
        <strain evidence="3 4">K1PN6</strain>
    </source>
</reference>
<dbReference type="GO" id="GO:0015927">
    <property type="term" value="F:trehalase activity"/>
    <property type="evidence" value="ECO:0007669"/>
    <property type="project" value="TreeGrafter"/>
</dbReference>
<evidence type="ECO:0000259" key="2">
    <source>
        <dbReference type="Pfam" id="PF19291"/>
    </source>
</evidence>
<dbReference type="Pfam" id="PF19291">
    <property type="entry name" value="TREH_N"/>
    <property type="match status" value="1"/>
</dbReference>
<evidence type="ECO:0000313" key="4">
    <source>
        <dbReference type="Proteomes" id="UP000373149"/>
    </source>
</evidence>
<dbReference type="RefSeq" id="WP_152863007.1">
    <property type="nucleotide sequence ID" value="NZ_VMNX01000047.1"/>
</dbReference>
<dbReference type="AlphaFoldDB" id="A0A5N8WTE6"/>